<dbReference type="InterPro" id="IPR001254">
    <property type="entry name" value="Trypsin_dom"/>
</dbReference>
<keyword evidence="11" id="KW-1185">Reference proteome</keyword>
<evidence type="ECO:0000256" key="7">
    <source>
        <dbReference type="RuleBase" id="RU363034"/>
    </source>
</evidence>
<evidence type="ECO:0000256" key="5">
    <source>
        <dbReference type="ARBA" id="ARBA00023157"/>
    </source>
</evidence>
<feature type="domain" description="Peptidase S1" evidence="9">
    <location>
        <begin position="26"/>
        <end position="255"/>
    </location>
</feature>
<dbReference type="PROSITE" id="PS00134">
    <property type="entry name" value="TRYPSIN_HIS"/>
    <property type="match status" value="1"/>
</dbReference>
<organism evidence="10 11">
    <name type="scientific">Cimex lectularius</name>
    <name type="common">Bed bug</name>
    <name type="synonym">Acanthia lectularia</name>
    <dbReference type="NCBI Taxonomy" id="79782"/>
    <lineage>
        <taxon>Eukaryota</taxon>
        <taxon>Metazoa</taxon>
        <taxon>Ecdysozoa</taxon>
        <taxon>Arthropoda</taxon>
        <taxon>Hexapoda</taxon>
        <taxon>Insecta</taxon>
        <taxon>Pterygota</taxon>
        <taxon>Neoptera</taxon>
        <taxon>Paraneoptera</taxon>
        <taxon>Hemiptera</taxon>
        <taxon>Heteroptera</taxon>
        <taxon>Panheteroptera</taxon>
        <taxon>Cimicomorpha</taxon>
        <taxon>Cimicidae</taxon>
        <taxon>Cimex</taxon>
    </lineage>
</organism>
<name>A0A8I6RWY5_CIMLE</name>
<dbReference type="AlphaFoldDB" id="A0A8I6RWY5"/>
<dbReference type="SUPFAM" id="SSF50494">
    <property type="entry name" value="Trypsin-like serine proteases"/>
    <property type="match status" value="1"/>
</dbReference>
<evidence type="ECO:0000256" key="4">
    <source>
        <dbReference type="ARBA" id="ARBA00022825"/>
    </source>
</evidence>
<dbReference type="PROSITE" id="PS00135">
    <property type="entry name" value="TRYPSIN_SER"/>
    <property type="match status" value="1"/>
</dbReference>
<evidence type="ECO:0000256" key="3">
    <source>
        <dbReference type="ARBA" id="ARBA00022801"/>
    </source>
</evidence>
<keyword evidence="4 7" id="KW-0720">Serine protease</keyword>
<dbReference type="Pfam" id="PF00089">
    <property type="entry name" value="Trypsin"/>
    <property type="match status" value="1"/>
</dbReference>
<accession>A0A8I6RWY5</accession>
<reference evidence="10" key="1">
    <citation type="submission" date="2022-01" db="UniProtKB">
        <authorList>
            <consortium name="EnsemblMetazoa"/>
        </authorList>
    </citation>
    <scope>IDENTIFICATION</scope>
</reference>
<keyword evidence="5" id="KW-1015">Disulfide bond</keyword>
<gene>
    <name evidence="10" type="primary">106669147</name>
</gene>
<evidence type="ECO:0000313" key="10">
    <source>
        <dbReference type="EnsemblMetazoa" id="XP_014253932.1"/>
    </source>
</evidence>
<dbReference type="InterPro" id="IPR009003">
    <property type="entry name" value="Peptidase_S1_PA"/>
</dbReference>
<dbReference type="InterPro" id="IPR018114">
    <property type="entry name" value="TRYPSIN_HIS"/>
</dbReference>
<dbReference type="InterPro" id="IPR001314">
    <property type="entry name" value="Peptidase_S1A"/>
</dbReference>
<evidence type="ECO:0000259" key="9">
    <source>
        <dbReference type="PROSITE" id="PS50240"/>
    </source>
</evidence>
<keyword evidence="8" id="KW-0732">Signal</keyword>
<feature type="chain" id="PRO_5035315560" description="Peptidase S1 domain-containing protein" evidence="8">
    <location>
        <begin position="18"/>
        <end position="257"/>
    </location>
</feature>
<comment type="subcellular location">
    <subcellularLocation>
        <location evidence="1">Secreted</location>
        <location evidence="1">Extracellular space</location>
    </subcellularLocation>
</comment>
<dbReference type="CDD" id="cd00190">
    <property type="entry name" value="Tryp_SPc"/>
    <property type="match status" value="1"/>
</dbReference>
<sequence length="257" mass="28250">MITNLVVLLLFIHHIYGFILSPSIMIVNGINNQLGDRPFIVSLQMNHKHICGGTIINPNRIITAAHCVFNINNISLLTAVAGVVSLSDHHAGSKQERNVLQVVVYPEFNWHWITNDLAILVVDSPFIFGLNVRPINLPPAEYNTTGMTGTISGWGATQVNGILSDRLKSTSIHIISNDECYDYFGDDVDQAWLCTMQLPSSLCDACTGDSGGPLVCNDLFLCGIISSGIGCGYSTFPAVYTRVSYFHDWIRNSLTFQ</sequence>
<dbReference type="EnsemblMetazoa" id="XM_014398446.2">
    <property type="protein sequence ID" value="XP_014253932.1"/>
    <property type="gene ID" value="LOC106669147"/>
</dbReference>
<dbReference type="PANTHER" id="PTHR24252:SF27">
    <property type="entry name" value="TRANSMEMBRANE PROTEASE SERINE 3-LIKE"/>
    <property type="match status" value="1"/>
</dbReference>
<evidence type="ECO:0000313" key="11">
    <source>
        <dbReference type="Proteomes" id="UP000494040"/>
    </source>
</evidence>
<dbReference type="GO" id="GO:0006508">
    <property type="term" value="P:proteolysis"/>
    <property type="evidence" value="ECO:0007669"/>
    <property type="project" value="UniProtKB-KW"/>
</dbReference>
<dbReference type="GO" id="GO:0005576">
    <property type="term" value="C:extracellular region"/>
    <property type="evidence" value="ECO:0007669"/>
    <property type="project" value="UniProtKB-SubCell"/>
</dbReference>
<dbReference type="InterPro" id="IPR033116">
    <property type="entry name" value="TRYPSIN_SER"/>
</dbReference>
<evidence type="ECO:0000256" key="6">
    <source>
        <dbReference type="ARBA" id="ARBA00023180"/>
    </source>
</evidence>
<evidence type="ECO:0000256" key="2">
    <source>
        <dbReference type="ARBA" id="ARBA00022670"/>
    </source>
</evidence>
<keyword evidence="3 7" id="KW-0378">Hydrolase</keyword>
<dbReference type="Gene3D" id="2.40.10.10">
    <property type="entry name" value="Trypsin-like serine proteases"/>
    <property type="match status" value="1"/>
</dbReference>
<proteinExistence type="predicted"/>
<dbReference type="PRINTS" id="PR00722">
    <property type="entry name" value="CHYMOTRYPSIN"/>
</dbReference>
<dbReference type="PROSITE" id="PS50240">
    <property type="entry name" value="TRYPSIN_DOM"/>
    <property type="match status" value="1"/>
</dbReference>
<dbReference type="SMART" id="SM00020">
    <property type="entry name" value="Tryp_SPc"/>
    <property type="match status" value="1"/>
</dbReference>
<protein>
    <recommendedName>
        <fullName evidence="9">Peptidase S1 domain-containing protein</fullName>
    </recommendedName>
</protein>
<dbReference type="Proteomes" id="UP000494040">
    <property type="component" value="Unassembled WGS sequence"/>
</dbReference>
<dbReference type="KEGG" id="clec:106669147"/>
<dbReference type="FunFam" id="2.40.10.10:FF:000036">
    <property type="entry name" value="Trypsin beta"/>
    <property type="match status" value="1"/>
</dbReference>
<feature type="signal peptide" evidence="8">
    <location>
        <begin position="1"/>
        <end position="17"/>
    </location>
</feature>
<dbReference type="GO" id="GO:0004252">
    <property type="term" value="F:serine-type endopeptidase activity"/>
    <property type="evidence" value="ECO:0007669"/>
    <property type="project" value="InterPro"/>
</dbReference>
<dbReference type="FunFam" id="2.40.10.10:FF:000068">
    <property type="entry name" value="transmembrane protease serine 2"/>
    <property type="match status" value="1"/>
</dbReference>
<evidence type="ECO:0000256" key="1">
    <source>
        <dbReference type="ARBA" id="ARBA00004239"/>
    </source>
</evidence>
<dbReference type="PANTHER" id="PTHR24252">
    <property type="entry name" value="ACROSIN-RELATED"/>
    <property type="match status" value="1"/>
</dbReference>
<keyword evidence="6" id="KW-0325">Glycoprotein</keyword>
<evidence type="ECO:0000256" key="8">
    <source>
        <dbReference type="SAM" id="SignalP"/>
    </source>
</evidence>
<keyword evidence="2 7" id="KW-0645">Protease</keyword>
<dbReference type="OrthoDB" id="6608430at2759"/>
<dbReference type="InterPro" id="IPR043504">
    <property type="entry name" value="Peptidase_S1_PA_chymotrypsin"/>
</dbReference>